<dbReference type="InterPro" id="IPR010985">
    <property type="entry name" value="Ribbon_hlx_hlx"/>
</dbReference>
<accession>A0A963YQZ7</accession>
<dbReference type="NCBIfam" id="TIGR02606">
    <property type="entry name" value="antidote_CC2985"/>
    <property type="match status" value="1"/>
</dbReference>
<comment type="caution">
    <text evidence="3">The sequence shown here is derived from an EMBL/GenBank/DDBJ whole genome shotgun (WGS) entry which is preliminary data.</text>
</comment>
<keyword evidence="2" id="KW-1277">Toxin-antitoxin system</keyword>
<evidence type="ECO:0000313" key="4">
    <source>
        <dbReference type="Proteomes" id="UP000708298"/>
    </source>
</evidence>
<dbReference type="Gene3D" id="6.10.10.120">
    <property type="entry name" value="Antitoxin ParD1-like"/>
    <property type="match status" value="1"/>
</dbReference>
<dbReference type="PANTHER" id="PTHR36582:SF2">
    <property type="entry name" value="ANTITOXIN PARD"/>
    <property type="match status" value="1"/>
</dbReference>
<proteinExistence type="inferred from homology"/>
<protein>
    <submittedName>
        <fullName evidence="3">Type II toxin-antitoxin system ParD family antitoxin</fullName>
    </submittedName>
</protein>
<evidence type="ECO:0000313" key="3">
    <source>
        <dbReference type="EMBL" id="MCB8875226.1"/>
    </source>
</evidence>
<dbReference type="InterPro" id="IPR038296">
    <property type="entry name" value="ParD_sf"/>
</dbReference>
<dbReference type="PANTHER" id="PTHR36582">
    <property type="entry name" value="ANTITOXIN PARD"/>
    <property type="match status" value="1"/>
</dbReference>
<sequence>MRSTQQFSITLPTEMAEIVEQKVRSGDYASVSEVIRDGMRALMERDAAVERWLREDVVAGHAAYLADPSQAVPSSDILDRIKRRRASALDQ</sequence>
<dbReference type="Proteomes" id="UP000708298">
    <property type="component" value="Unassembled WGS sequence"/>
</dbReference>
<dbReference type="GO" id="GO:0006355">
    <property type="term" value="P:regulation of DNA-templated transcription"/>
    <property type="evidence" value="ECO:0007669"/>
    <property type="project" value="InterPro"/>
</dbReference>
<dbReference type="AlphaFoldDB" id="A0A963YQZ7"/>
<dbReference type="RefSeq" id="WP_227320895.1">
    <property type="nucleotide sequence ID" value="NZ_JAESVB010000003.1"/>
</dbReference>
<dbReference type="EMBL" id="JAESVB010000003">
    <property type="protein sequence ID" value="MCB8875226.1"/>
    <property type="molecule type" value="Genomic_DNA"/>
</dbReference>
<keyword evidence="4" id="KW-1185">Reference proteome</keyword>
<dbReference type="SUPFAM" id="SSF47598">
    <property type="entry name" value="Ribbon-helix-helix"/>
    <property type="match status" value="1"/>
</dbReference>
<reference evidence="3" key="1">
    <citation type="journal article" date="2021" name="Microorganisms">
        <title>Acidisoma silvae sp. nov. and Acidisomacellulosilytica sp. nov., Two Acidophilic Bacteria Isolated from Decaying Wood, Hydrolyzing Cellulose and Producing Poly-3-hydroxybutyrate.</title>
        <authorList>
            <person name="Mieszkin S."/>
            <person name="Pouder E."/>
            <person name="Uroz S."/>
            <person name="Simon-Colin C."/>
            <person name="Alain K."/>
        </authorList>
    </citation>
    <scope>NUCLEOTIDE SEQUENCE</scope>
    <source>
        <strain evidence="3">HW T2.11</strain>
    </source>
</reference>
<evidence type="ECO:0000256" key="2">
    <source>
        <dbReference type="ARBA" id="ARBA00022649"/>
    </source>
</evidence>
<gene>
    <name evidence="3" type="ORF">ASILVAE211_08550</name>
</gene>
<dbReference type="CDD" id="cd22231">
    <property type="entry name" value="RHH_NikR_HicB-like"/>
    <property type="match status" value="1"/>
</dbReference>
<name>A0A963YQZ7_9PROT</name>
<reference evidence="3" key="2">
    <citation type="submission" date="2021-01" db="EMBL/GenBank/DDBJ databases">
        <authorList>
            <person name="Mieszkin S."/>
            <person name="Pouder E."/>
            <person name="Alain K."/>
        </authorList>
    </citation>
    <scope>NUCLEOTIDE SEQUENCE</scope>
    <source>
        <strain evidence="3">HW T2.11</strain>
    </source>
</reference>
<comment type="similarity">
    <text evidence="1">Belongs to the ParD antitoxin family.</text>
</comment>
<dbReference type="Pfam" id="PF03693">
    <property type="entry name" value="ParD_antitoxin"/>
    <property type="match status" value="1"/>
</dbReference>
<organism evidence="3 4">
    <name type="scientific">Acidisoma silvae</name>
    <dbReference type="NCBI Taxonomy" id="2802396"/>
    <lineage>
        <taxon>Bacteria</taxon>
        <taxon>Pseudomonadati</taxon>
        <taxon>Pseudomonadota</taxon>
        <taxon>Alphaproteobacteria</taxon>
        <taxon>Acetobacterales</taxon>
        <taxon>Acidocellaceae</taxon>
        <taxon>Acidisoma</taxon>
    </lineage>
</organism>
<evidence type="ECO:0000256" key="1">
    <source>
        <dbReference type="ARBA" id="ARBA00008580"/>
    </source>
</evidence>
<dbReference type="InterPro" id="IPR022789">
    <property type="entry name" value="ParD"/>
</dbReference>